<dbReference type="Proteomes" id="UP001589607">
    <property type="component" value="Unassembled WGS sequence"/>
</dbReference>
<accession>A0ABV5GK82</accession>
<evidence type="ECO:0008006" key="3">
    <source>
        <dbReference type="Google" id="ProtNLM"/>
    </source>
</evidence>
<gene>
    <name evidence="1" type="ORF">ACFFVF_04620</name>
</gene>
<organism evidence="1 2">
    <name type="scientific">Flavobacterium jumunjinense</name>
    <dbReference type="NCBI Taxonomy" id="998845"/>
    <lineage>
        <taxon>Bacteria</taxon>
        <taxon>Pseudomonadati</taxon>
        <taxon>Bacteroidota</taxon>
        <taxon>Flavobacteriia</taxon>
        <taxon>Flavobacteriales</taxon>
        <taxon>Flavobacteriaceae</taxon>
        <taxon>Flavobacterium</taxon>
    </lineage>
</organism>
<sequence length="93" mass="10601">MYKKLILKIVSPIIGLAIVGCIYLNSESFIENQDWKYAEGTHIGDWLAKNAFKVSDRIIETNQGKAKIIFCYGKKLIIENLATKEKGFYINKS</sequence>
<reference evidence="1 2" key="1">
    <citation type="submission" date="2024-09" db="EMBL/GenBank/DDBJ databases">
        <authorList>
            <person name="Sun Q."/>
            <person name="Mori K."/>
        </authorList>
    </citation>
    <scope>NUCLEOTIDE SEQUENCE [LARGE SCALE GENOMIC DNA]</scope>
    <source>
        <strain evidence="1 2">CECT 7955</strain>
    </source>
</reference>
<name>A0ABV5GK82_9FLAO</name>
<protein>
    <recommendedName>
        <fullName evidence="3">Lipoprotein</fullName>
    </recommendedName>
</protein>
<dbReference type="PROSITE" id="PS51257">
    <property type="entry name" value="PROKAR_LIPOPROTEIN"/>
    <property type="match status" value="1"/>
</dbReference>
<dbReference type="RefSeq" id="WP_236456491.1">
    <property type="nucleotide sequence ID" value="NZ_CBCSGE010000011.1"/>
</dbReference>
<comment type="caution">
    <text evidence="1">The sequence shown here is derived from an EMBL/GenBank/DDBJ whole genome shotgun (WGS) entry which is preliminary data.</text>
</comment>
<keyword evidence="2" id="KW-1185">Reference proteome</keyword>
<evidence type="ECO:0000313" key="2">
    <source>
        <dbReference type="Proteomes" id="UP001589607"/>
    </source>
</evidence>
<evidence type="ECO:0000313" key="1">
    <source>
        <dbReference type="EMBL" id="MFB9095788.1"/>
    </source>
</evidence>
<dbReference type="EMBL" id="JBHMEY010000010">
    <property type="protein sequence ID" value="MFB9095788.1"/>
    <property type="molecule type" value="Genomic_DNA"/>
</dbReference>
<proteinExistence type="predicted"/>